<dbReference type="Proteomes" id="UP000028411">
    <property type="component" value="Unassembled WGS sequence"/>
</dbReference>
<accession>A0A081RC41</accession>
<dbReference type="SUPFAM" id="SSF53756">
    <property type="entry name" value="UDP-Glycosyltransferase/glycogen phosphorylase"/>
    <property type="match status" value="1"/>
</dbReference>
<dbReference type="Pfam" id="PF00534">
    <property type="entry name" value="Glycos_transf_1"/>
    <property type="match status" value="1"/>
</dbReference>
<comment type="caution">
    <text evidence="3">The sequence shown here is derived from an EMBL/GenBank/DDBJ whole genome shotgun (WGS) entry which is preliminary data.</text>
</comment>
<dbReference type="eggNOG" id="COG0438">
    <property type="taxonomic scope" value="Bacteria"/>
</dbReference>
<dbReference type="EMBL" id="JFHR01000035">
    <property type="protein sequence ID" value="KEQ52764.1"/>
    <property type="molecule type" value="Genomic_DNA"/>
</dbReference>
<dbReference type="InterPro" id="IPR001296">
    <property type="entry name" value="Glyco_trans_1"/>
</dbReference>
<evidence type="ECO:0000313" key="3">
    <source>
        <dbReference type="EMBL" id="KEQ52764.1"/>
    </source>
</evidence>
<protein>
    <submittedName>
        <fullName evidence="3">Glycosyl transferase group 1</fullName>
    </submittedName>
</protein>
<dbReference type="RefSeq" id="WP_037453289.1">
    <property type="nucleotide sequence ID" value="NZ_JFHR01000035.1"/>
</dbReference>
<dbReference type="GO" id="GO:0016757">
    <property type="term" value="F:glycosyltransferase activity"/>
    <property type="evidence" value="ECO:0007669"/>
    <property type="project" value="InterPro"/>
</dbReference>
<dbReference type="OrthoDB" id="9790710at2"/>
<dbReference type="Pfam" id="PF13439">
    <property type="entry name" value="Glyco_transf_4"/>
    <property type="match status" value="1"/>
</dbReference>
<evidence type="ECO:0000313" key="4">
    <source>
        <dbReference type="Proteomes" id="UP000028411"/>
    </source>
</evidence>
<dbReference type="Gene3D" id="3.40.50.2000">
    <property type="entry name" value="Glycogen Phosphorylase B"/>
    <property type="match status" value="2"/>
</dbReference>
<reference evidence="3 4" key="1">
    <citation type="submission" date="2014-02" db="EMBL/GenBank/DDBJ databases">
        <title>Whole genome sequence of Sphingobium chlorophenolicum NBRC 16172.</title>
        <authorList>
            <person name="Gan H.M."/>
            <person name="Gan H.Y."/>
            <person name="Chew T.H."/>
            <person name="Savka M.A."/>
        </authorList>
    </citation>
    <scope>NUCLEOTIDE SEQUENCE [LARGE SCALE GENOMIC DNA]</scope>
    <source>
        <strain evidence="3 4">NBRC 16172</strain>
    </source>
</reference>
<evidence type="ECO:0000259" key="1">
    <source>
        <dbReference type="Pfam" id="PF00534"/>
    </source>
</evidence>
<dbReference type="CDD" id="cd03801">
    <property type="entry name" value="GT4_PimA-like"/>
    <property type="match status" value="1"/>
</dbReference>
<keyword evidence="3" id="KW-0808">Transferase</keyword>
<dbReference type="PATRIC" id="fig|46429.4.peg.2910"/>
<dbReference type="InterPro" id="IPR028098">
    <property type="entry name" value="Glyco_trans_4-like_N"/>
</dbReference>
<evidence type="ECO:0000259" key="2">
    <source>
        <dbReference type="Pfam" id="PF13439"/>
    </source>
</evidence>
<proteinExistence type="predicted"/>
<name>A0A081RC41_SPHCR</name>
<dbReference type="AlphaFoldDB" id="A0A081RC41"/>
<feature type="domain" description="Glycosyl transferase family 1" evidence="1">
    <location>
        <begin position="203"/>
        <end position="352"/>
    </location>
</feature>
<gene>
    <name evidence="3" type="ORF">BV95_02937</name>
</gene>
<feature type="domain" description="Glycosyltransferase subfamily 4-like N-terminal" evidence="2">
    <location>
        <begin position="67"/>
        <end position="188"/>
    </location>
</feature>
<dbReference type="PANTHER" id="PTHR12526">
    <property type="entry name" value="GLYCOSYLTRANSFERASE"/>
    <property type="match status" value="1"/>
</dbReference>
<organism evidence="3 4">
    <name type="scientific">Sphingobium chlorophenolicum</name>
    <dbReference type="NCBI Taxonomy" id="46429"/>
    <lineage>
        <taxon>Bacteria</taxon>
        <taxon>Pseudomonadati</taxon>
        <taxon>Pseudomonadota</taxon>
        <taxon>Alphaproteobacteria</taxon>
        <taxon>Sphingomonadales</taxon>
        <taxon>Sphingomonadaceae</taxon>
        <taxon>Sphingobium</taxon>
    </lineage>
</organism>
<sequence>MADLALTAGKDPPRLLHVHGSFSLGGKEARAVRLMNLWGDRARHSIVSAAPHLMSARDAIDPATPADFPEAPPMAGKPGLKRFRAIAEFLSGYDLILSYNWGAMDAVMAHRIHARSLNLPPLIHHEDGFNADEATGLKAQRNLYRRLALQRAHALVVPSIRLDAVARQVWRQPAAKVHLIRNGIDTARYAQMPALDAIPALHHQPGKLVVGTLAGLRAVKNIPRLVRAVAPHRDRLQLAVVGEGPERDAILAEARAHGVDICMAGFLSEPWRFIGLFDIFALSSDSEQFPISLIEAMAAGLPIASMDVGDVAHMVAPENRPFVVPDEAGLATALGILSRDQGLRERLGEANRLRAGRDFTEAAMVDAYATLYGEALSSPPILG</sequence>